<dbReference type="AlphaFoldDB" id="A0A9X1V179"/>
<proteinExistence type="predicted"/>
<name>A0A9X1V179_9FLAO</name>
<keyword evidence="1" id="KW-0732">Signal</keyword>
<evidence type="ECO:0000256" key="1">
    <source>
        <dbReference type="SAM" id="SignalP"/>
    </source>
</evidence>
<evidence type="ECO:0008006" key="4">
    <source>
        <dbReference type="Google" id="ProtNLM"/>
    </source>
</evidence>
<organism evidence="2 3">
    <name type="scientific">Christiangramia lutea</name>
    <dbReference type="NCBI Taxonomy" id="1607951"/>
    <lineage>
        <taxon>Bacteria</taxon>
        <taxon>Pseudomonadati</taxon>
        <taxon>Bacteroidota</taxon>
        <taxon>Flavobacteriia</taxon>
        <taxon>Flavobacteriales</taxon>
        <taxon>Flavobacteriaceae</taxon>
        <taxon>Christiangramia</taxon>
    </lineage>
</organism>
<dbReference type="RefSeq" id="WP_240712412.1">
    <property type="nucleotide sequence ID" value="NZ_JAKVTV010000001.1"/>
</dbReference>
<sequence>MKAHKTILVLLAISLMGFLGNAQEEHEMEGENHQEQHEEHHRHKHVISLGIGHAHINTGVENGEKQWLVLPSWMLDYNFWFTEKWAIGLHSDMIIETFEVEHEHGSESVIERENPIALVGALSFQPIEWLSLVAGGGVEYETSESFGLVRFGVEPHWEIHEKWEIFVNIGHDIKFDAYNTWNLSLGIGRGF</sequence>
<evidence type="ECO:0000313" key="2">
    <source>
        <dbReference type="EMBL" id="MCH4822303.1"/>
    </source>
</evidence>
<dbReference type="Proteomes" id="UP001139226">
    <property type="component" value="Unassembled WGS sequence"/>
</dbReference>
<accession>A0A9X1V179</accession>
<feature type="signal peptide" evidence="1">
    <location>
        <begin position="1"/>
        <end position="22"/>
    </location>
</feature>
<gene>
    <name evidence="2" type="ORF">ML462_03875</name>
</gene>
<evidence type="ECO:0000313" key="3">
    <source>
        <dbReference type="Proteomes" id="UP001139226"/>
    </source>
</evidence>
<reference evidence="2" key="1">
    <citation type="submission" date="2022-03" db="EMBL/GenBank/DDBJ databases">
        <title>Gramella crocea sp. nov., isolated from activated sludge of a seafood processing plant.</title>
        <authorList>
            <person name="Zhang X."/>
        </authorList>
    </citation>
    <scope>NUCLEOTIDE SEQUENCE</scope>
    <source>
        <strain evidence="2">YJ019</strain>
    </source>
</reference>
<keyword evidence="3" id="KW-1185">Reference proteome</keyword>
<feature type="chain" id="PRO_5040912506" description="Outer membrane protein beta-barrel domain-containing protein" evidence="1">
    <location>
        <begin position="23"/>
        <end position="191"/>
    </location>
</feature>
<dbReference type="EMBL" id="JAKVTV010000001">
    <property type="protein sequence ID" value="MCH4822303.1"/>
    <property type="molecule type" value="Genomic_DNA"/>
</dbReference>
<comment type="caution">
    <text evidence="2">The sequence shown here is derived from an EMBL/GenBank/DDBJ whole genome shotgun (WGS) entry which is preliminary data.</text>
</comment>
<protein>
    <recommendedName>
        <fullName evidence="4">Outer membrane protein beta-barrel domain-containing protein</fullName>
    </recommendedName>
</protein>